<protein>
    <submittedName>
        <fullName evidence="1">Uncharacterized protein</fullName>
    </submittedName>
</protein>
<proteinExistence type="predicted"/>
<sequence length="126" mass="14271">MPHKAAKIRIRPQSRQGFRIIIRIAADMTGRIEIGDQKIHRRTVFGLGLNGNRAVEFQDRAQKPRQCHHLPHQSGDRLRIIMGDDNFIHRCAQPDGAAAHIHAFDLEGLDLIVRRAAIRHDNGPVV</sequence>
<accession>A0A5A7MXZ8</accession>
<evidence type="ECO:0000313" key="2">
    <source>
        <dbReference type="Proteomes" id="UP000325187"/>
    </source>
</evidence>
<dbReference type="EMBL" id="BKCM01000006">
    <property type="protein sequence ID" value="GER00862.1"/>
    <property type="molecule type" value="Genomic_DNA"/>
</dbReference>
<dbReference type="AlphaFoldDB" id="A0A5A7MXZ8"/>
<organism evidence="1 2">
    <name type="scientific">Iodidimonas gelatinilytica</name>
    <dbReference type="NCBI Taxonomy" id="1236966"/>
    <lineage>
        <taxon>Bacteria</taxon>
        <taxon>Pseudomonadati</taxon>
        <taxon>Pseudomonadota</taxon>
        <taxon>Alphaproteobacteria</taxon>
        <taxon>Iodidimonadales</taxon>
        <taxon>Iodidimonadaceae</taxon>
        <taxon>Iodidimonas</taxon>
    </lineage>
</organism>
<dbReference type="Proteomes" id="UP000325187">
    <property type="component" value="Unassembled WGS sequence"/>
</dbReference>
<gene>
    <name evidence="1" type="ORF">JCM17845_14850</name>
</gene>
<evidence type="ECO:0000313" key="1">
    <source>
        <dbReference type="EMBL" id="GER00862.1"/>
    </source>
</evidence>
<name>A0A5A7MXZ8_9PROT</name>
<comment type="caution">
    <text evidence="1">The sequence shown here is derived from an EMBL/GenBank/DDBJ whole genome shotgun (WGS) entry which is preliminary data.</text>
</comment>
<keyword evidence="2" id="KW-1185">Reference proteome</keyword>
<reference evidence="1 2" key="1">
    <citation type="submission" date="2019-09" db="EMBL/GenBank/DDBJ databases">
        <title>NBRP : Genome information of microbial organism related human and environment.</title>
        <authorList>
            <person name="Hattori M."/>
            <person name="Oshima K."/>
            <person name="Inaba H."/>
            <person name="Suda W."/>
            <person name="Sakamoto M."/>
            <person name="Iino T."/>
            <person name="Kitahara M."/>
            <person name="Oshida Y."/>
            <person name="Iida T."/>
            <person name="Kudo T."/>
            <person name="Itoh T."/>
            <person name="Ohkuma M."/>
        </authorList>
    </citation>
    <scope>NUCLEOTIDE SEQUENCE [LARGE SCALE GENOMIC DNA]</scope>
    <source>
        <strain evidence="1 2">Mie-1</strain>
    </source>
</reference>